<sequence>MTWAFKRQIFYVSIVLAFFLVLGFLVSYPYLNKPATCSDKKQNGTETGVDCGGSCQLACIFEVDKLSVLWARSFRVVPGRYNTVAYLENQNIDTAIYKIKYKFRFADANNIYIGKREGEVSIPPAGKFAIFESAIDMGNSVPVYTSFEFTEVPTWVKVPSEKTSELNISVEDIKLENEDTSPKLSAVIKNKSIFLVPDLNVVTILYDNLGNAISASRTYIELLKGEESVNINFTWPEAFDRKVITKEIIPMYNIFDVKLK</sequence>
<evidence type="ECO:0008006" key="4">
    <source>
        <dbReference type="Google" id="ProtNLM"/>
    </source>
</evidence>
<protein>
    <recommendedName>
        <fullName evidence="4">Glucose/sorbosone dehydrogenase</fullName>
    </recommendedName>
</protein>
<dbReference type="PATRIC" id="fig|1618734.3.peg.59"/>
<evidence type="ECO:0000313" key="3">
    <source>
        <dbReference type="Proteomes" id="UP000034749"/>
    </source>
</evidence>
<reference evidence="2 3" key="1">
    <citation type="journal article" date="2015" name="Nature">
        <title>rRNA introns, odd ribosomes, and small enigmatic genomes across a large radiation of phyla.</title>
        <authorList>
            <person name="Brown C.T."/>
            <person name="Hug L.A."/>
            <person name="Thomas B.C."/>
            <person name="Sharon I."/>
            <person name="Castelle C.J."/>
            <person name="Singh A."/>
            <person name="Wilkins M.J."/>
            <person name="Williams K.H."/>
            <person name="Banfield J.F."/>
        </authorList>
    </citation>
    <scope>NUCLEOTIDE SEQUENCE [LARGE SCALE GENOMIC DNA]</scope>
</reference>
<comment type="caution">
    <text evidence="2">The sequence shown here is derived from an EMBL/GenBank/DDBJ whole genome shotgun (WGS) entry which is preliminary data.</text>
</comment>
<evidence type="ECO:0000256" key="1">
    <source>
        <dbReference type="SAM" id="Phobius"/>
    </source>
</evidence>
<organism evidence="2 3">
    <name type="scientific">Candidatus Nomurabacteria bacterium GW2011_GWA2_40_9</name>
    <dbReference type="NCBI Taxonomy" id="1618734"/>
    <lineage>
        <taxon>Bacteria</taxon>
        <taxon>Candidatus Nomuraibacteriota</taxon>
    </lineage>
</organism>
<keyword evidence="1" id="KW-0472">Membrane</keyword>
<keyword evidence="1" id="KW-1133">Transmembrane helix</keyword>
<proteinExistence type="predicted"/>
<evidence type="ECO:0000313" key="2">
    <source>
        <dbReference type="EMBL" id="KKR79771.1"/>
    </source>
</evidence>
<dbReference type="AlphaFoldDB" id="A0A0G0TY81"/>
<dbReference type="Proteomes" id="UP000034749">
    <property type="component" value="Unassembled WGS sequence"/>
</dbReference>
<name>A0A0G0TY81_9BACT</name>
<dbReference type="EMBL" id="LBZW01000002">
    <property type="protein sequence ID" value="KKR79771.1"/>
    <property type="molecule type" value="Genomic_DNA"/>
</dbReference>
<gene>
    <name evidence="2" type="ORF">UU24_C0002G0007</name>
</gene>
<feature type="transmembrane region" description="Helical" evidence="1">
    <location>
        <begin position="9"/>
        <end position="31"/>
    </location>
</feature>
<accession>A0A0G0TY81</accession>
<keyword evidence="1" id="KW-0812">Transmembrane</keyword>